<reference evidence="2" key="1">
    <citation type="submission" date="2019-08" db="EMBL/GenBank/DDBJ databases">
        <authorList>
            <person name="Kucharzyk K."/>
            <person name="Murdoch R.W."/>
            <person name="Higgins S."/>
            <person name="Loffler F."/>
        </authorList>
    </citation>
    <scope>NUCLEOTIDE SEQUENCE</scope>
</reference>
<protein>
    <submittedName>
        <fullName evidence="2">Uncharacterized protein</fullName>
    </submittedName>
</protein>
<dbReference type="EMBL" id="VSSQ01030246">
    <property type="protein sequence ID" value="MPM80702.1"/>
    <property type="molecule type" value="Genomic_DNA"/>
</dbReference>
<proteinExistence type="predicted"/>
<name>A0A645CVI2_9ZZZZ</name>
<feature type="region of interest" description="Disordered" evidence="1">
    <location>
        <begin position="119"/>
        <end position="138"/>
    </location>
</feature>
<evidence type="ECO:0000313" key="2">
    <source>
        <dbReference type="EMBL" id="MPM80702.1"/>
    </source>
</evidence>
<comment type="caution">
    <text evidence="2">The sequence shown here is derived from an EMBL/GenBank/DDBJ whole genome shotgun (WGS) entry which is preliminary data.</text>
</comment>
<gene>
    <name evidence="2" type="ORF">SDC9_127752</name>
</gene>
<sequence length="171" mass="19429">MALDYRAAADIRVQREQFGVQFPRENCGVSARSLKRERDDPVRVLFKRVEQSLNARLRQKRLIADRVQDAVQIRPAFQQFHGSNRDARAYALIGVRVLDGRKSNGFCQRGNPLLARANHAGSRGKRQFGQQRQRGNDHGHAAHFVKQLFAVSAEPFARARGEQHAPDVHAR</sequence>
<dbReference type="AlphaFoldDB" id="A0A645CVI2"/>
<organism evidence="2">
    <name type="scientific">bioreactor metagenome</name>
    <dbReference type="NCBI Taxonomy" id="1076179"/>
    <lineage>
        <taxon>unclassified sequences</taxon>
        <taxon>metagenomes</taxon>
        <taxon>ecological metagenomes</taxon>
    </lineage>
</organism>
<evidence type="ECO:0000256" key="1">
    <source>
        <dbReference type="SAM" id="MobiDB-lite"/>
    </source>
</evidence>
<accession>A0A645CVI2</accession>